<comment type="caution">
    <text evidence="1">The sequence shown here is derived from an EMBL/GenBank/DDBJ whole genome shotgun (WGS) entry which is preliminary data.</text>
</comment>
<evidence type="ECO:0000313" key="1">
    <source>
        <dbReference type="EMBL" id="MPN25032.1"/>
    </source>
</evidence>
<sequence length="128" mass="13109">MVSGGFAILGDPGTPVVLRQAAHPASEGEPIWAAIEEAIKRVAISSIAELRVADPHSSGGCAHVEGVAASQSGCIGHVANRLSIVSAGGLEPGTLRQVLGVEIPVSDQSVLVRLRDGNRGCCCRRHLG</sequence>
<proteinExistence type="predicted"/>
<reference evidence="1" key="1">
    <citation type="submission" date="2019-08" db="EMBL/GenBank/DDBJ databases">
        <authorList>
            <person name="Kucharzyk K."/>
            <person name="Murdoch R.W."/>
            <person name="Higgins S."/>
            <person name="Loffler F."/>
        </authorList>
    </citation>
    <scope>NUCLEOTIDE SEQUENCE</scope>
</reference>
<gene>
    <name evidence="1" type="ORF">SDC9_172439</name>
</gene>
<accession>A0A645GG52</accession>
<dbReference type="AlphaFoldDB" id="A0A645GG52"/>
<dbReference type="EMBL" id="VSSQ01074072">
    <property type="protein sequence ID" value="MPN25032.1"/>
    <property type="molecule type" value="Genomic_DNA"/>
</dbReference>
<organism evidence="1">
    <name type="scientific">bioreactor metagenome</name>
    <dbReference type="NCBI Taxonomy" id="1076179"/>
    <lineage>
        <taxon>unclassified sequences</taxon>
        <taxon>metagenomes</taxon>
        <taxon>ecological metagenomes</taxon>
    </lineage>
</organism>
<name>A0A645GG52_9ZZZZ</name>
<protein>
    <submittedName>
        <fullName evidence="1">Uncharacterized protein</fullName>
    </submittedName>
</protein>